<dbReference type="InterPro" id="IPR036217">
    <property type="entry name" value="MethylDNA_cys_MeTrfase_DNAb"/>
</dbReference>
<comment type="similarity">
    <text evidence="8">Belongs to the MGMT family.</text>
</comment>
<dbReference type="PROSITE" id="PS00374">
    <property type="entry name" value="MGMT"/>
    <property type="match status" value="1"/>
</dbReference>
<sequence>MKTPTDTIHHDEMASPVGRLQLVADADGLRGIWFEHERDPLVIPPHWIRVTAAHASAPIAMARAQLTEYFAGKRRQFDLPLHPIGTPFQLEVWEELARIPYGVTISYADLAHRIGRPRAMRAVGAANGRNPLPIIVPCHRVIGRDGSLTGFSGGLEIKRLLLDHEHAAPAGDLFA</sequence>
<dbReference type="InterPro" id="IPR023546">
    <property type="entry name" value="MGMT"/>
</dbReference>
<dbReference type="Pfam" id="PF02870">
    <property type="entry name" value="Methyltransf_1N"/>
    <property type="match status" value="1"/>
</dbReference>
<dbReference type="Proteomes" id="UP001596018">
    <property type="component" value="Unassembled WGS sequence"/>
</dbReference>
<name>A0ABW0JVA3_9GAMM</name>
<evidence type="ECO:0000259" key="10">
    <source>
        <dbReference type="Pfam" id="PF02870"/>
    </source>
</evidence>
<dbReference type="SUPFAM" id="SSF46767">
    <property type="entry name" value="Methylated DNA-protein cysteine methyltransferase, C-terminal domain"/>
    <property type="match status" value="1"/>
</dbReference>
<keyword evidence="6 8" id="KW-0234">DNA repair</keyword>
<keyword evidence="4 8" id="KW-0808">Transferase</keyword>
<gene>
    <name evidence="11" type="ORF">ACFPK0_08345</name>
</gene>
<evidence type="ECO:0000259" key="9">
    <source>
        <dbReference type="Pfam" id="PF01035"/>
    </source>
</evidence>
<accession>A0ABW0JVA3</accession>
<dbReference type="GO" id="GO:0032259">
    <property type="term" value="P:methylation"/>
    <property type="evidence" value="ECO:0007669"/>
    <property type="project" value="UniProtKB-KW"/>
</dbReference>
<feature type="domain" description="Methylguanine DNA methyltransferase ribonuclease-like" evidence="10">
    <location>
        <begin position="13"/>
        <end position="82"/>
    </location>
</feature>
<dbReference type="InterPro" id="IPR001497">
    <property type="entry name" value="MethylDNA_cys_MeTrfase_AS"/>
</dbReference>
<dbReference type="HAMAP" id="MF_00772">
    <property type="entry name" value="OGT"/>
    <property type="match status" value="1"/>
</dbReference>
<comment type="miscellaneous">
    <text evidence="8">This enzyme catalyzes only one turnover and therefore is not strictly catalytic. According to one definition, an enzyme is a biocatalyst that acts repeatedly and over many reaction cycles.</text>
</comment>
<evidence type="ECO:0000313" key="11">
    <source>
        <dbReference type="EMBL" id="MFC5440017.1"/>
    </source>
</evidence>
<protein>
    <recommendedName>
        <fullName evidence="8">Methylated-DNA--protein-cysteine methyltransferase</fullName>
        <ecNumber evidence="8">2.1.1.63</ecNumber>
    </recommendedName>
    <alternativeName>
        <fullName evidence="8">6-O-methylguanine-DNA methyltransferase</fullName>
        <shortName evidence="8">MGMT</shortName>
    </alternativeName>
    <alternativeName>
        <fullName evidence="8">O-6-methylguanine-DNA-alkyltransferase</fullName>
    </alternativeName>
</protein>
<evidence type="ECO:0000256" key="6">
    <source>
        <dbReference type="ARBA" id="ARBA00023204"/>
    </source>
</evidence>
<evidence type="ECO:0000256" key="8">
    <source>
        <dbReference type="HAMAP-Rule" id="MF_00772"/>
    </source>
</evidence>
<reference evidence="12" key="1">
    <citation type="journal article" date="2019" name="Int. J. Syst. Evol. Microbiol.">
        <title>The Global Catalogue of Microorganisms (GCM) 10K type strain sequencing project: providing services to taxonomists for standard genome sequencing and annotation.</title>
        <authorList>
            <consortium name="The Broad Institute Genomics Platform"/>
            <consortium name="The Broad Institute Genome Sequencing Center for Infectious Disease"/>
            <person name="Wu L."/>
            <person name="Ma J."/>
        </authorList>
    </citation>
    <scope>NUCLEOTIDE SEQUENCE [LARGE SCALE GENOMIC DNA]</scope>
    <source>
        <strain evidence="12">KACC 12822</strain>
    </source>
</reference>
<comment type="catalytic activity">
    <reaction evidence="7 8">
        <text>a 6-O-methyl-2'-deoxyguanosine in DNA + L-cysteinyl-[protein] = S-methyl-L-cysteinyl-[protein] + a 2'-deoxyguanosine in DNA</text>
        <dbReference type="Rhea" id="RHEA:24000"/>
        <dbReference type="Rhea" id="RHEA-COMP:10131"/>
        <dbReference type="Rhea" id="RHEA-COMP:10132"/>
        <dbReference type="Rhea" id="RHEA-COMP:11367"/>
        <dbReference type="Rhea" id="RHEA-COMP:11368"/>
        <dbReference type="ChEBI" id="CHEBI:29950"/>
        <dbReference type="ChEBI" id="CHEBI:82612"/>
        <dbReference type="ChEBI" id="CHEBI:85445"/>
        <dbReference type="ChEBI" id="CHEBI:85448"/>
        <dbReference type="EC" id="2.1.1.63"/>
    </reaction>
</comment>
<feature type="active site" description="Nucleophile; methyl group acceptor" evidence="8">
    <location>
        <position position="138"/>
    </location>
</feature>
<dbReference type="GO" id="GO:0003908">
    <property type="term" value="F:methylated-DNA-[protein]-cysteine S-methyltransferase activity"/>
    <property type="evidence" value="ECO:0007669"/>
    <property type="project" value="UniProtKB-EC"/>
</dbReference>
<evidence type="ECO:0000256" key="1">
    <source>
        <dbReference type="ARBA" id="ARBA00001286"/>
    </source>
</evidence>
<dbReference type="InterPro" id="IPR036631">
    <property type="entry name" value="MGMT_N_sf"/>
</dbReference>
<dbReference type="SUPFAM" id="SSF53155">
    <property type="entry name" value="Methylated DNA-protein cysteine methyltransferase domain"/>
    <property type="match status" value="1"/>
</dbReference>
<comment type="catalytic activity">
    <reaction evidence="1 8">
        <text>a 4-O-methyl-thymidine in DNA + L-cysteinyl-[protein] = a thymidine in DNA + S-methyl-L-cysteinyl-[protein]</text>
        <dbReference type="Rhea" id="RHEA:53428"/>
        <dbReference type="Rhea" id="RHEA-COMP:10131"/>
        <dbReference type="Rhea" id="RHEA-COMP:10132"/>
        <dbReference type="Rhea" id="RHEA-COMP:13555"/>
        <dbReference type="Rhea" id="RHEA-COMP:13556"/>
        <dbReference type="ChEBI" id="CHEBI:29950"/>
        <dbReference type="ChEBI" id="CHEBI:82612"/>
        <dbReference type="ChEBI" id="CHEBI:137386"/>
        <dbReference type="ChEBI" id="CHEBI:137387"/>
        <dbReference type="EC" id="2.1.1.63"/>
    </reaction>
</comment>
<comment type="caution">
    <text evidence="11">The sequence shown here is derived from an EMBL/GenBank/DDBJ whole genome shotgun (WGS) entry which is preliminary data.</text>
</comment>
<evidence type="ECO:0000256" key="4">
    <source>
        <dbReference type="ARBA" id="ARBA00022679"/>
    </source>
</evidence>
<feature type="domain" description="Methylated-DNA-[protein]-cysteine S-methyltransferase DNA binding" evidence="9">
    <location>
        <begin position="87"/>
        <end position="166"/>
    </location>
</feature>
<comment type="subcellular location">
    <subcellularLocation>
        <location evidence="8">Cytoplasm</location>
    </subcellularLocation>
</comment>
<dbReference type="Gene3D" id="1.10.10.10">
    <property type="entry name" value="Winged helix-like DNA-binding domain superfamily/Winged helix DNA-binding domain"/>
    <property type="match status" value="1"/>
</dbReference>
<dbReference type="Pfam" id="PF01035">
    <property type="entry name" value="DNA_binding_1"/>
    <property type="match status" value="1"/>
</dbReference>
<dbReference type="InterPro" id="IPR008332">
    <property type="entry name" value="MethylG_MeTrfase_N"/>
</dbReference>
<keyword evidence="5 8" id="KW-0227">DNA damage</keyword>
<keyword evidence="2 8" id="KW-0963">Cytoplasm</keyword>
<dbReference type="PANTHER" id="PTHR10815">
    <property type="entry name" value="METHYLATED-DNA--PROTEIN-CYSTEINE METHYLTRANSFERASE"/>
    <property type="match status" value="1"/>
</dbReference>
<dbReference type="InterPro" id="IPR036388">
    <property type="entry name" value="WH-like_DNA-bd_sf"/>
</dbReference>
<evidence type="ECO:0000256" key="3">
    <source>
        <dbReference type="ARBA" id="ARBA00022603"/>
    </source>
</evidence>
<dbReference type="InterPro" id="IPR014048">
    <property type="entry name" value="MethylDNA_cys_MeTrfase_DNA-bd"/>
</dbReference>
<keyword evidence="12" id="KW-1185">Reference proteome</keyword>
<dbReference type="CDD" id="cd06445">
    <property type="entry name" value="ATase"/>
    <property type="match status" value="1"/>
</dbReference>
<dbReference type="NCBIfam" id="TIGR00589">
    <property type="entry name" value="ogt"/>
    <property type="match status" value="1"/>
</dbReference>
<dbReference type="EC" id="2.1.1.63" evidence="8"/>
<organism evidence="11 12">
    <name type="scientific">Rhodanobacter ginsenosidimutans</name>
    <dbReference type="NCBI Taxonomy" id="490571"/>
    <lineage>
        <taxon>Bacteria</taxon>
        <taxon>Pseudomonadati</taxon>
        <taxon>Pseudomonadota</taxon>
        <taxon>Gammaproteobacteria</taxon>
        <taxon>Lysobacterales</taxon>
        <taxon>Rhodanobacteraceae</taxon>
        <taxon>Rhodanobacter</taxon>
    </lineage>
</organism>
<dbReference type="EMBL" id="JBHSMM010000001">
    <property type="protein sequence ID" value="MFC5440017.1"/>
    <property type="molecule type" value="Genomic_DNA"/>
</dbReference>
<dbReference type="Gene3D" id="3.30.160.70">
    <property type="entry name" value="Methylated DNA-protein cysteine methyltransferase domain"/>
    <property type="match status" value="1"/>
</dbReference>
<dbReference type="PANTHER" id="PTHR10815:SF5">
    <property type="entry name" value="METHYLATED-DNA--PROTEIN-CYSTEINE METHYLTRANSFERASE"/>
    <property type="match status" value="1"/>
</dbReference>
<evidence type="ECO:0000313" key="12">
    <source>
        <dbReference type="Proteomes" id="UP001596018"/>
    </source>
</evidence>
<evidence type="ECO:0000256" key="2">
    <source>
        <dbReference type="ARBA" id="ARBA00022490"/>
    </source>
</evidence>
<keyword evidence="3 8" id="KW-0489">Methyltransferase</keyword>
<evidence type="ECO:0000256" key="5">
    <source>
        <dbReference type="ARBA" id="ARBA00022763"/>
    </source>
</evidence>
<proteinExistence type="inferred from homology"/>
<comment type="function">
    <text evidence="8">Involved in the cellular defense against the biological effects of O6-methylguanine (O6-MeG) and O4-methylthymine (O4-MeT) in DNA. Repairs the methylated nucleobase in DNA by stoichiometrically transferring the methyl group to a cysteine residue in the enzyme. This is a suicide reaction: the enzyme is irreversibly inactivated.</text>
</comment>
<evidence type="ECO:0000256" key="7">
    <source>
        <dbReference type="ARBA" id="ARBA00049348"/>
    </source>
</evidence>
<dbReference type="RefSeq" id="WP_377339747.1">
    <property type="nucleotide sequence ID" value="NZ_JALBWS010000012.1"/>
</dbReference>